<accession>A0ABP7G6E9</accession>
<keyword evidence="2" id="KW-0812">Transmembrane</keyword>
<feature type="region of interest" description="Disordered" evidence="1">
    <location>
        <begin position="161"/>
        <end position="202"/>
    </location>
</feature>
<dbReference type="RefSeq" id="WP_345654049.1">
    <property type="nucleotide sequence ID" value="NZ_BAABEP010000067.1"/>
</dbReference>
<proteinExistence type="predicted"/>
<evidence type="ECO:0000256" key="3">
    <source>
        <dbReference type="SAM" id="SignalP"/>
    </source>
</evidence>
<evidence type="ECO:0000259" key="4">
    <source>
        <dbReference type="Pfam" id="PF07987"/>
    </source>
</evidence>
<evidence type="ECO:0000256" key="2">
    <source>
        <dbReference type="SAM" id="Phobius"/>
    </source>
</evidence>
<dbReference type="Proteomes" id="UP001499884">
    <property type="component" value="Unassembled WGS sequence"/>
</dbReference>
<feature type="compositionally biased region" description="Low complexity" evidence="1">
    <location>
        <begin position="161"/>
        <end position="191"/>
    </location>
</feature>
<dbReference type="InterPro" id="IPR012533">
    <property type="entry name" value="YcnI-copper_dom"/>
</dbReference>
<keyword evidence="3" id="KW-0732">Signal</keyword>
<evidence type="ECO:0000313" key="5">
    <source>
        <dbReference type="EMBL" id="GAA3755647.1"/>
    </source>
</evidence>
<name>A0ABP7G6E9_9ACTN</name>
<feature type="chain" id="PRO_5045314395" description="YncI copper-binding domain-containing protein" evidence="3">
    <location>
        <begin position="19"/>
        <end position="233"/>
    </location>
</feature>
<keyword evidence="6" id="KW-1185">Reference proteome</keyword>
<evidence type="ECO:0000313" key="6">
    <source>
        <dbReference type="Proteomes" id="UP001499884"/>
    </source>
</evidence>
<comment type="caution">
    <text evidence="5">The sequence shown here is derived from an EMBL/GenBank/DDBJ whole genome shotgun (WGS) entry which is preliminary data.</text>
</comment>
<dbReference type="EMBL" id="BAABEP010000067">
    <property type="protein sequence ID" value="GAA3755647.1"/>
    <property type="molecule type" value="Genomic_DNA"/>
</dbReference>
<keyword evidence="2" id="KW-1133">Transmembrane helix</keyword>
<gene>
    <name evidence="5" type="ORF">GCM10023082_58570</name>
</gene>
<feature type="domain" description="YncI copper-binding" evidence="4">
    <location>
        <begin position="19"/>
        <end position="151"/>
    </location>
</feature>
<reference evidence="6" key="1">
    <citation type="journal article" date="2019" name="Int. J. Syst. Evol. Microbiol.">
        <title>The Global Catalogue of Microorganisms (GCM) 10K type strain sequencing project: providing services to taxonomists for standard genome sequencing and annotation.</title>
        <authorList>
            <consortium name="The Broad Institute Genomics Platform"/>
            <consortium name="The Broad Institute Genome Sequencing Center for Infectious Disease"/>
            <person name="Wu L."/>
            <person name="Ma J."/>
        </authorList>
    </citation>
    <scope>NUCLEOTIDE SEQUENCE [LARGE SCALE GENOMIC DNA]</scope>
    <source>
        <strain evidence="6">JCM 30846</strain>
    </source>
</reference>
<evidence type="ECO:0000256" key="1">
    <source>
        <dbReference type="SAM" id="MobiDB-lite"/>
    </source>
</evidence>
<organism evidence="5 6">
    <name type="scientific">Streptomyces tremellae</name>
    <dbReference type="NCBI Taxonomy" id="1124239"/>
    <lineage>
        <taxon>Bacteria</taxon>
        <taxon>Bacillati</taxon>
        <taxon>Actinomycetota</taxon>
        <taxon>Actinomycetes</taxon>
        <taxon>Kitasatosporales</taxon>
        <taxon>Streptomycetaceae</taxon>
        <taxon>Streptomyces</taxon>
    </lineage>
</organism>
<dbReference type="Gene3D" id="2.60.40.2230">
    <property type="entry name" value="Uncharacterised protein YcnI-like PF07987, DUF1775"/>
    <property type="match status" value="1"/>
</dbReference>
<sequence>MLAAVAGSLLLVAGPASAHVRVFSDGAKEGQPATLRFRVPSEKADVTTVRVDVTLPRGVTPTAVPAAAGWTVRRGAAGADGTTHVVWTATAGHELKPDDHRYFDVRVGPLPDEASVAFDAAQTYSDGSVVDWDEAQKGTAVPDFPAPVLVLDAAAVTASPAPEAAAPSGPAATASPARGPAAPAPSVTAAAPGGGGQDTGSWLPWSVAGAAVLAAGAAVAVRRRPRAAPRSRG</sequence>
<keyword evidence="2" id="KW-0472">Membrane</keyword>
<feature type="transmembrane region" description="Helical" evidence="2">
    <location>
        <begin position="202"/>
        <end position="221"/>
    </location>
</feature>
<protein>
    <recommendedName>
        <fullName evidence="4">YncI copper-binding domain-containing protein</fullName>
    </recommendedName>
</protein>
<dbReference type="InterPro" id="IPR038507">
    <property type="entry name" value="YcnI-like_sf"/>
</dbReference>
<feature type="signal peptide" evidence="3">
    <location>
        <begin position="1"/>
        <end position="18"/>
    </location>
</feature>
<dbReference type="Pfam" id="PF07987">
    <property type="entry name" value="DUF1775"/>
    <property type="match status" value="1"/>
</dbReference>